<evidence type="ECO:0000256" key="2">
    <source>
        <dbReference type="ARBA" id="ARBA00022801"/>
    </source>
</evidence>
<keyword evidence="2" id="KW-0378">Hydrolase</keyword>
<dbReference type="PANTHER" id="PTHR21660:SF1">
    <property type="entry name" value="ACYL-COENZYME A THIOESTERASE 13"/>
    <property type="match status" value="1"/>
</dbReference>
<comment type="caution">
    <text evidence="4">The sequence shown here is derived from an EMBL/GenBank/DDBJ whole genome shotgun (WGS) entry which is preliminary data.</text>
</comment>
<dbReference type="NCBIfam" id="TIGR00369">
    <property type="entry name" value="unchar_dom_1"/>
    <property type="match status" value="1"/>
</dbReference>
<dbReference type="InterPro" id="IPR029069">
    <property type="entry name" value="HotDog_dom_sf"/>
</dbReference>
<dbReference type="GO" id="GO:0047617">
    <property type="term" value="F:fatty acyl-CoA hydrolase activity"/>
    <property type="evidence" value="ECO:0007669"/>
    <property type="project" value="InterPro"/>
</dbReference>
<dbReference type="CDD" id="cd03443">
    <property type="entry name" value="PaaI_thioesterase"/>
    <property type="match status" value="1"/>
</dbReference>
<name>A0A0W8EA59_9ZZZZ</name>
<protein>
    <recommendedName>
        <fullName evidence="3">Thioesterase domain-containing protein</fullName>
    </recommendedName>
</protein>
<dbReference type="InterPro" id="IPR039298">
    <property type="entry name" value="ACOT13"/>
</dbReference>
<dbReference type="EMBL" id="LNQE01001813">
    <property type="protein sequence ID" value="KUG05429.1"/>
    <property type="molecule type" value="Genomic_DNA"/>
</dbReference>
<comment type="similarity">
    <text evidence="1">Belongs to the thioesterase PaaI family.</text>
</comment>
<dbReference type="Gene3D" id="3.10.129.10">
    <property type="entry name" value="Hotdog Thioesterase"/>
    <property type="match status" value="1"/>
</dbReference>
<sequence>MSATGIENKGIDGDFFNFLCHQWESAPIHQTMDLRLIYLGPGEAGIKIHPGREYTTIRGRLHGGISAALADTAMGWAILTLGRNCVTVDMYTNYIAPAFGEHDLTAEAQVVHSGNRTVVAEATLCNGRGELVAKSRGTFSLKRGKMQAFEQDNP</sequence>
<reference evidence="4" key="1">
    <citation type="journal article" date="2015" name="Proc. Natl. Acad. Sci. U.S.A.">
        <title>Networks of energetic and metabolic interactions define dynamics in microbial communities.</title>
        <authorList>
            <person name="Embree M."/>
            <person name="Liu J.K."/>
            <person name="Al-Bassam M.M."/>
            <person name="Zengler K."/>
        </authorList>
    </citation>
    <scope>NUCLEOTIDE SEQUENCE</scope>
</reference>
<evidence type="ECO:0000259" key="3">
    <source>
        <dbReference type="Pfam" id="PF03061"/>
    </source>
</evidence>
<feature type="domain" description="Thioesterase" evidence="3">
    <location>
        <begin position="59"/>
        <end position="132"/>
    </location>
</feature>
<organism evidence="4">
    <name type="scientific">hydrocarbon metagenome</name>
    <dbReference type="NCBI Taxonomy" id="938273"/>
    <lineage>
        <taxon>unclassified sequences</taxon>
        <taxon>metagenomes</taxon>
        <taxon>ecological metagenomes</taxon>
    </lineage>
</organism>
<dbReference type="SUPFAM" id="SSF54637">
    <property type="entry name" value="Thioesterase/thiol ester dehydrase-isomerase"/>
    <property type="match status" value="1"/>
</dbReference>
<dbReference type="AlphaFoldDB" id="A0A0W8EA59"/>
<gene>
    <name evidence="4" type="ORF">ASZ90_017111</name>
</gene>
<accession>A0A0W8EA59</accession>
<evidence type="ECO:0000256" key="1">
    <source>
        <dbReference type="ARBA" id="ARBA00008324"/>
    </source>
</evidence>
<evidence type="ECO:0000313" key="4">
    <source>
        <dbReference type="EMBL" id="KUG05429.1"/>
    </source>
</evidence>
<dbReference type="PANTHER" id="PTHR21660">
    <property type="entry name" value="THIOESTERASE SUPERFAMILY MEMBER-RELATED"/>
    <property type="match status" value="1"/>
</dbReference>
<proteinExistence type="inferred from homology"/>
<dbReference type="Pfam" id="PF03061">
    <property type="entry name" value="4HBT"/>
    <property type="match status" value="1"/>
</dbReference>
<dbReference type="InterPro" id="IPR003736">
    <property type="entry name" value="PAAI_dom"/>
</dbReference>
<dbReference type="InterPro" id="IPR006683">
    <property type="entry name" value="Thioestr_dom"/>
</dbReference>